<dbReference type="HOGENOM" id="CLU_1304071_0_0_0"/>
<keyword evidence="1" id="KW-0732">Signal</keyword>
<dbReference type="GO" id="GO:0003756">
    <property type="term" value="F:protein disulfide isomerase activity"/>
    <property type="evidence" value="ECO:0007669"/>
    <property type="project" value="UniProtKB-EC"/>
</dbReference>
<protein>
    <submittedName>
        <fullName evidence="3">Probable protein disulfide-isomerase</fullName>
        <ecNumber evidence="3">5.3.4.1</ecNumber>
    </submittedName>
</protein>
<dbReference type="eggNOG" id="COG1331">
    <property type="taxonomic scope" value="Bacteria"/>
</dbReference>
<dbReference type="EMBL" id="BX294140">
    <property type="protein sequence ID" value="CAD73883.1"/>
    <property type="molecule type" value="Genomic_DNA"/>
</dbReference>
<accession>Q7USB4</accession>
<evidence type="ECO:0000256" key="1">
    <source>
        <dbReference type="ARBA" id="ARBA00022729"/>
    </source>
</evidence>
<dbReference type="PANTHER" id="PTHR15337:SF11">
    <property type="entry name" value="THIOREDOXIN DOMAIN-CONTAINING PROTEIN"/>
    <property type="match status" value="1"/>
</dbReference>
<dbReference type="STRING" id="243090.RB4606"/>
<dbReference type="EC" id="5.3.4.1" evidence="3"/>
<dbReference type="Gene3D" id="3.40.30.10">
    <property type="entry name" value="Glutaredoxin"/>
    <property type="match status" value="1"/>
</dbReference>
<keyword evidence="4" id="KW-1185">Reference proteome</keyword>
<dbReference type="PATRIC" id="fig|243090.15.peg.2158"/>
<dbReference type="EnsemblBacteria" id="CAD73883">
    <property type="protein sequence ID" value="CAD73883"/>
    <property type="gene ID" value="RB4606"/>
</dbReference>
<dbReference type="Proteomes" id="UP000001025">
    <property type="component" value="Chromosome"/>
</dbReference>
<dbReference type="InterPro" id="IPR036249">
    <property type="entry name" value="Thioredoxin-like_sf"/>
</dbReference>
<reference evidence="3 4" key="1">
    <citation type="journal article" date="2003" name="Proc. Natl. Acad. Sci. U.S.A.">
        <title>Complete genome sequence of the marine planctomycete Pirellula sp. strain 1.</title>
        <authorList>
            <person name="Gloeckner F.O."/>
            <person name="Kube M."/>
            <person name="Bauer M."/>
            <person name="Teeling H."/>
            <person name="Lombardot T."/>
            <person name="Ludwig W."/>
            <person name="Gade D."/>
            <person name="Beck A."/>
            <person name="Borzym K."/>
            <person name="Heitmann K."/>
            <person name="Rabus R."/>
            <person name="Schlesner H."/>
            <person name="Amann R."/>
            <person name="Reinhardt R."/>
        </authorList>
    </citation>
    <scope>NUCLEOTIDE SEQUENCE [LARGE SCALE GENOMIC DNA]</scope>
    <source>
        <strain evidence="4">DSM 10527 / NCIMB 13988 / SH1</strain>
    </source>
</reference>
<dbReference type="Pfam" id="PF13098">
    <property type="entry name" value="Thioredoxin_2"/>
    <property type="match status" value="1"/>
</dbReference>
<evidence type="ECO:0000259" key="2">
    <source>
        <dbReference type="Pfam" id="PF13098"/>
    </source>
</evidence>
<feature type="domain" description="Thioredoxin-like fold" evidence="2">
    <location>
        <begin position="113"/>
        <end position="203"/>
    </location>
</feature>
<dbReference type="AlphaFoldDB" id="Q7USB4"/>
<name>Q7USB4_RHOBA</name>
<evidence type="ECO:0000313" key="3">
    <source>
        <dbReference type="EMBL" id="CAD73883.1"/>
    </source>
</evidence>
<dbReference type="InParanoid" id="Q7USB4"/>
<dbReference type="OrthoDB" id="213802at2"/>
<keyword evidence="3" id="KW-0413">Isomerase</keyword>
<gene>
    <name evidence="3" type="ordered locus">RB4606</name>
</gene>
<evidence type="ECO:0000313" key="4">
    <source>
        <dbReference type="Proteomes" id="UP000001025"/>
    </source>
</evidence>
<dbReference type="KEGG" id="rba:RB4606"/>
<dbReference type="SUPFAM" id="SSF52833">
    <property type="entry name" value="Thioredoxin-like"/>
    <property type="match status" value="1"/>
</dbReference>
<sequence length="211" mass="22957">MCLCLTRGNLMAQSVVAGSNRICGTGDDRQSVSPRIGRCVSFLFRFSYGWRMAAMTAFIGLFSSTASAEMPIIGKVVSSLSASKVARPSATELVSADTPMWHDDFDSGWAAARRSGRPMLIFITSEDCRFCDAMKQNTFCDASIRSRLANGFVPIILRPDTNPNILARIPVTTYPTTLLAVPRGKVIAHRVGYQPPDRLHELLGLAPSSPN</sequence>
<dbReference type="PANTHER" id="PTHR15337">
    <property type="entry name" value="ANTERIOR GRADIENT PROTEIN-RELATED"/>
    <property type="match status" value="1"/>
</dbReference>
<proteinExistence type="predicted"/>
<dbReference type="InterPro" id="IPR012336">
    <property type="entry name" value="Thioredoxin-like_fold"/>
</dbReference>
<dbReference type="InterPro" id="IPR051099">
    <property type="entry name" value="AGR/TXD"/>
</dbReference>
<organism evidence="3 4">
    <name type="scientific">Rhodopirellula baltica (strain DSM 10527 / NCIMB 13988 / SH1)</name>
    <dbReference type="NCBI Taxonomy" id="243090"/>
    <lineage>
        <taxon>Bacteria</taxon>
        <taxon>Pseudomonadati</taxon>
        <taxon>Planctomycetota</taxon>
        <taxon>Planctomycetia</taxon>
        <taxon>Pirellulales</taxon>
        <taxon>Pirellulaceae</taxon>
        <taxon>Rhodopirellula</taxon>
    </lineage>
</organism>